<keyword evidence="4 6" id="KW-1133">Transmembrane helix</keyword>
<feature type="transmembrane region" description="Helical" evidence="6">
    <location>
        <begin position="158"/>
        <end position="179"/>
    </location>
</feature>
<comment type="subcellular location">
    <subcellularLocation>
        <location evidence="1">Membrane</location>
        <topology evidence="1">Multi-pass membrane protein</topology>
    </subcellularLocation>
</comment>
<evidence type="ECO:0000256" key="4">
    <source>
        <dbReference type="ARBA" id="ARBA00022989"/>
    </source>
</evidence>
<evidence type="ECO:0000313" key="8">
    <source>
        <dbReference type="Proteomes" id="UP001152888"/>
    </source>
</evidence>
<feature type="transmembrane region" description="Helical" evidence="6">
    <location>
        <begin position="53"/>
        <end position="72"/>
    </location>
</feature>
<evidence type="ECO:0000256" key="6">
    <source>
        <dbReference type="SAM" id="Phobius"/>
    </source>
</evidence>
<evidence type="ECO:0000313" key="7">
    <source>
        <dbReference type="EMBL" id="CAH1961144.1"/>
    </source>
</evidence>
<feature type="transmembrane region" description="Helical" evidence="6">
    <location>
        <begin position="199"/>
        <end position="220"/>
    </location>
</feature>
<name>A0A9P0NVS9_ACAOB</name>
<evidence type="ECO:0000256" key="3">
    <source>
        <dbReference type="ARBA" id="ARBA00022692"/>
    </source>
</evidence>
<evidence type="ECO:0000256" key="1">
    <source>
        <dbReference type="ARBA" id="ARBA00004141"/>
    </source>
</evidence>
<evidence type="ECO:0008006" key="9">
    <source>
        <dbReference type="Google" id="ProtNLM"/>
    </source>
</evidence>
<accession>A0A9P0NVS9</accession>
<feature type="transmembrane region" description="Helical" evidence="6">
    <location>
        <begin position="28"/>
        <end position="47"/>
    </location>
</feature>
<proteinExistence type="inferred from homology"/>
<keyword evidence="5 6" id="KW-0472">Membrane</keyword>
<dbReference type="PANTHER" id="PTHR21433:SF0">
    <property type="entry name" value="TRANSMEMBRANE PROTEIN 120 HOMOLOG"/>
    <property type="match status" value="1"/>
</dbReference>
<evidence type="ECO:0000256" key="2">
    <source>
        <dbReference type="ARBA" id="ARBA00009700"/>
    </source>
</evidence>
<dbReference type="GO" id="GO:0016020">
    <property type="term" value="C:membrane"/>
    <property type="evidence" value="ECO:0007669"/>
    <property type="project" value="UniProtKB-SubCell"/>
</dbReference>
<dbReference type="Pfam" id="PF07851">
    <property type="entry name" value="TMEM120A-B"/>
    <property type="match status" value="1"/>
</dbReference>
<dbReference type="AlphaFoldDB" id="A0A9P0NVS9"/>
<gene>
    <name evidence="7" type="ORF">ACAOBT_LOCUS3995</name>
</gene>
<keyword evidence="3 6" id="KW-0812">Transmembrane</keyword>
<comment type="caution">
    <text evidence="7">The sequence shown here is derived from an EMBL/GenBank/DDBJ whole genome shotgun (WGS) entry which is preliminary data.</text>
</comment>
<dbReference type="PANTHER" id="PTHR21433">
    <property type="entry name" value="TRANSMEMBRANE PROTEIN INDUCED BY TUMOR NECROSIS FACTOR ALPHA"/>
    <property type="match status" value="1"/>
</dbReference>
<dbReference type="InterPro" id="IPR012926">
    <property type="entry name" value="TMEM120A/B"/>
</dbReference>
<evidence type="ECO:0000256" key="5">
    <source>
        <dbReference type="ARBA" id="ARBA00023136"/>
    </source>
</evidence>
<reference evidence="7" key="1">
    <citation type="submission" date="2022-03" db="EMBL/GenBank/DDBJ databases">
        <authorList>
            <person name="Sayadi A."/>
        </authorList>
    </citation>
    <scope>NUCLEOTIDE SEQUENCE</scope>
</reference>
<dbReference type="Proteomes" id="UP001152888">
    <property type="component" value="Unassembled WGS sequence"/>
</dbReference>
<organism evidence="7 8">
    <name type="scientific">Acanthoscelides obtectus</name>
    <name type="common">Bean weevil</name>
    <name type="synonym">Bruchus obtectus</name>
    <dbReference type="NCBI Taxonomy" id="200917"/>
    <lineage>
        <taxon>Eukaryota</taxon>
        <taxon>Metazoa</taxon>
        <taxon>Ecdysozoa</taxon>
        <taxon>Arthropoda</taxon>
        <taxon>Hexapoda</taxon>
        <taxon>Insecta</taxon>
        <taxon>Pterygota</taxon>
        <taxon>Neoptera</taxon>
        <taxon>Endopterygota</taxon>
        <taxon>Coleoptera</taxon>
        <taxon>Polyphaga</taxon>
        <taxon>Cucujiformia</taxon>
        <taxon>Chrysomeloidea</taxon>
        <taxon>Chrysomelidae</taxon>
        <taxon>Bruchinae</taxon>
        <taxon>Bruchini</taxon>
        <taxon>Acanthoscelides</taxon>
    </lineage>
</organism>
<feature type="transmembrane region" description="Helical" evidence="6">
    <location>
        <begin position="84"/>
        <end position="102"/>
    </location>
</feature>
<feature type="transmembrane region" description="Helical" evidence="6">
    <location>
        <begin position="114"/>
        <end position="131"/>
    </location>
</feature>
<dbReference type="OrthoDB" id="2015098at2759"/>
<protein>
    <recommendedName>
        <fullName evidence="9">Transmembrane protein 120</fullName>
    </recommendedName>
</protein>
<sequence>MFMFKSDIFSIMIYINSRFKYKDEYEKFKLILSIIGIVMAVLNYSVRFRPLELSYIFLLVWYYCTLTIRESILKVNGSRIKGWWRLHHFLSTVAAGILLIWPDNEAWAMFRNQFMIFNMYISLVQYLQFRYQRGALYRLKALGERHNMDITIEGFHSWMWRGLSFLLPFLFFGYIFQLYNAYSLYKLSVTTETTWHVPVLSFMFLLLFVGNTFTLVRIIYEKFHEKVKLQYRVMSQRLSSQLLYRETEGDESPKKDE</sequence>
<comment type="similarity">
    <text evidence="2">Belongs to the TMEM120 family.</text>
</comment>
<dbReference type="EMBL" id="CAKOFQ010006692">
    <property type="protein sequence ID" value="CAH1961144.1"/>
    <property type="molecule type" value="Genomic_DNA"/>
</dbReference>
<keyword evidence="8" id="KW-1185">Reference proteome</keyword>